<feature type="compositionally biased region" description="Basic and acidic residues" evidence="1">
    <location>
        <begin position="66"/>
        <end position="86"/>
    </location>
</feature>
<evidence type="ECO:0000313" key="2">
    <source>
        <dbReference type="EMBL" id="ETN99694.1"/>
    </source>
</evidence>
<name>X6LG38_RETFI</name>
<protein>
    <submittedName>
        <fullName evidence="2">Transcription factor with AP2 domain(S)</fullName>
    </submittedName>
</protein>
<dbReference type="Proteomes" id="UP000023152">
    <property type="component" value="Unassembled WGS sequence"/>
</dbReference>
<sequence>MLNSSRRLYSNTSGHKFFKYLKYTTKKLYKNILKTIFFLLYQIAHYYVTQLYNITRNSNIIFASNKKNEKEEKEEKKKQKTSSDDGRCCLKKKVIKVQRKVKEYKINRVSSKPSENCNDSNGNSIASSSNVSNEKNCDVLCNIKDIVKIMN</sequence>
<feature type="region of interest" description="Disordered" evidence="1">
    <location>
        <begin position="111"/>
        <end position="131"/>
    </location>
</feature>
<gene>
    <name evidence="2" type="ORF">RFI_37776</name>
</gene>
<accession>X6LG38</accession>
<reference evidence="2 3" key="1">
    <citation type="journal article" date="2013" name="Curr. Biol.">
        <title>The Genome of the Foraminiferan Reticulomyxa filosa.</title>
        <authorList>
            <person name="Glockner G."/>
            <person name="Hulsmann N."/>
            <person name="Schleicher M."/>
            <person name="Noegel A.A."/>
            <person name="Eichinger L."/>
            <person name="Gallinger C."/>
            <person name="Pawlowski J."/>
            <person name="Sierra R."/>
            <person name="Euteneuer U."/>
            <person name="Pillet L."/>
            <person name="Moustafa A."/>
            <person name="Platzer M."/>
            <person name="Groth M."/>
            <person name="Szafranski K."/>
            <person name="Schliwa M."/>
        </authorList>
    </citation>
    <scope>NUCLEOTIDE SEQUENCE [LARGE SCALE GENOMIC DNA]</scope>
</reference>
<evidence type="ECO:0000313" key="3">
    <source>
        <dbReference type="Proteomes" id="UP000023152"/>
    </source>
</evidence>
<dbReference type="AlphaFoldDB" id="X6LG38"/>
<organism evidence="2 3">
    <name type="scientific">Reticulomyxa filosa</name>
    <dbReference type="NCBI Taxonomy" id="46433"/>
    <lineage>
        <taxon>Eukaryota</taxon>
        <taxon>Sar</taxon>
        <taxon>Rhizaria</taxon>
        <taxon>Retaria</taxon>
        <taxon>Foraminifera</taxon>
        <taxon>Monothalamids</taxon>
        <taxon>Reticulomyxidae</taxon>
        <taxon>Reticulomyxa</taxon>
    </lineage>
</organism>
<proteinExistence type="predicted"/>
<evidence type="ECO:0000256" key="1">
    <source>
        <dbReference type="SAM" id="MobiDB-lite"/>
    </source>
</evidence>
<comment type="caution">
    <text evidence="2">The sequence shown here is derived from an EMBL/GenBank/DDBJ whole genome shotgun (WGS) entry which is preliminary data.</text>
</comment>
<feature type="region of interest" description="Disordered" evidence="1">
    <location>
        <begin position="65"/>
        <end position="86"/>
    </location>
</feature>
<keyword evidence="3" id="KW-1185">Reference proteome</keyword>
<dbReference type="EMBL" id="ASPP01043216">
    <property type="protein sequence ID" value="ETN99694.1"/>
    <property type="molecule type" value="Genomic_DNA"/>
</dbReference>